<feature type="binding site" evidence="19">
    <location>
        <begin position="75"/>
        <end position="78"/>
    </location>
    <ligand>
        <name>GTP</name>
        <dbReference type="ChEBI" id="CHEBI:37565"/>
    </ligand>
</feature>
<evidence type="ECO:0000256" key="16">
    <source>
        <dbReference type="ARBA" id="ARBA00029570"/>
    </source>
</evidence>
<dbReference type="PANTHER" id="PTHR34848:SF1">
    <property type="entry name" value="BIFUNCTIONAL ADENOSYLCOBALAMIN BIOSYNTHESIS PROTEIN COBU"/>
    <property type="match status" value="1"/>
</dbReference>
<dbReference type="NCBIfam" id="NF004469">
    <property type="entry name" value="PRK05800.1"/>
    <property type="match status" value="1"/>
</dbReference>
<feature type="binding site" evidence="19">
    <location>
        <position position="86"/>
    </location>
    <ligand>
        <name>GTP</name>
        <dbReference type="ChEBI" id="CHEBI:37565"/>
    </ligand>
</feature>
<evidence type="ECO:0000256" key="5">
    <source>
        <dbReference type="ARBA" id="ARBA00004692"/>
    </source>
</evidence>
<dbReference type="EC" id="2.7.1.156" evidence="8"/>
<evidence type="ECO:0000256" key="10">
    <source>
        <dbReference type="ARBA" id="ARBA00022573"/>
    </source>
</evidence>
<comment type="pathway">
    <text evidence="5">Cofactor biosynthesis; adenosylcobalamin biosynthesis; adenosylcobalamin from cob(II)yrinate a,c-diamide: step 6/7.</text>
</comment>
<evidence type="ECO:0000256" key="18">
    <source>
        <dbReference type="PIRSR" id="PIRSR006135-1"/>
    </source>
</evidence>
<evidence type="ECO:0000256" key="11">
    <source>
        <dbReference type="ARBA" id="ARBA00022679"/>
    </source>
</evidence>
<proteinExistence type="inferred from homology"/>
<evidence type="ECO:0000256" key="14">
    <source>
        <dbReference type="ARBA" id="ARBA00022840"/>
    </source>
</evidence>
<dbReference type="PANTHER" id="PTHR34848">
    <property type="match status" value="1"/>
</dbReference>
<evidence type="ECO:0000256" key="12">
    <source>
        <dbReference type="ARBA" id="ARBA00022741"/>
    </source>
</evidence>
<dbReference type="GO" id="GO:0009236">
    <property type="term" value="P:cobalamin biosynthetic process"/>
    <property type="evidence" value="ECO:0007669"/>
    <property type="project" value="UniProtKB-UniPathway"/>
</dbReference>
<dbReference type="InterPro" id="IPR003593">
    <property type="entry name" value="AAA+_ATPase"/>
</dbReference>
<comment type="function">
    <text evidence="4">Catalyzes ATP-dependent phosphorylation of adenosylcobinamide and addition of GMP to adenosylcobinamide phosphate.</text>
</comment>
<evidence type="ECO:0000256" key="13">
    <source>
        <dbReference type="ARBA" id="ARBA00022777"/>
    </source>
</evidence>
<comment type="similarity">
    <text evidence="7">Belongs to the CobU/CobP family.</text>
</comment>
<keyword evidence="12 19" id="KW-0547">Nucleotide-binding</keyword>
<dbReference type="GO" id="GO:0008820">
    <property type="term" value="F:cobinamide phosphate guanylyltransferase activity"/>
    <property type="evidence" value="ECO:0007669"/>
    <property type="project" value="UniProtKB-EC"/>
</dbReference>
<keyword evidence="10" id="KW-0169">Cobalamin biosynthesis</keyword>
<dbReference type="Pfam" id="PF02283">
    <property type="entry name" value="CobU"/>
    <property type="match status" value="1"/>
</dbReference>
<keyword evidence="14" id="KW-0067">ATP-binding</keyword>
<feature type="binding site" evidence="19">
    <location>
        <position position="108"/>
    </location>
    <ligand>
        <name>GTP</name>
        <dbReference type="ChEBI" id="CHEBI:37565"/>
    </ligand>
</feature>
<feature type="domain" description="AAA+ ATPase" evidence="20">
    <location>
        <begin position="25"/>
        <end position="184"/>
    </location>
</feature>
<evidence type="ECO:0000256" key="17">
    <source>
        <dbReference type="ARBA" id="ARBA00030571"/>
    </source>
</evidence>
<comment type="catalytic activity">
    <reaction evidence="1">
        <text>adenosylcob(III)inamide + ATP = adenosylcob(III)inamide phosphate + ADP + H(+)</text>
        <dbReference type="Rhea" id="RHEA:15769"/>
        <dbReference type="ChEBI" id="CHEBI:2480"/>
        <dbReference type="ChEBI" id="CHEBI:15378"/>
        <dbReference type="ChEBI" id="CHEBI:30616"/>
        <dbReference type="ChEBI" id="CHEBI:58502"/>
        <dbReference type="ChEBI" id="CHEBI:456216"/>
        <dbReference type="EC" id="2.7.1.156"/>
    </reaction>
</comment>
<evidence type="ECO:0000256" key="9">
    <source>
        <dbReference type="ARBA" id="ARBA00012523"/>
    </source>
</evidence>
<comment type="catalytic activity">
    <reaction evidence="2">
        <text>adenosylcob(III)inamide phosphate + GTP + H(+) = adenosylcob(III)inamide-GDP + diphosphate</text>
        <dbReference type="Rhea" id="RHEA:22712"/>
        <dbReference type="ChEBI" id="CHEBI:15378"/>
        <dbReference type="ChEBI" id="CHEBI:33019"/>
        <dbReference type="ChEBI" id="CHEBI:37565"/>
        <dbReference type="ChEBI" id="CHEBI:58502"/>
        <dbReference type="ChEBI" id="CHEBI:60487"/>
        <dbReference type="EC" id="2.7.7.62"/>
    </reaction>
</comment>
<evidence type="ECO:0000259" key="20">
    <source>
        <dbReference type="SMART" id="SM00382"/>
    </source>
</evidence>
<keyword evidence="15 19" id="KW-0342">GTP-binding</keyword>
<feature type="active site" description="GMP-histidine intermediate" evidence="18">
    <location>
        <position position="74"/>
    </location>
</feature>
<dbReference type="Proteomes" id="UP000063718">
    <property type="component" value="Unassembled WGS sequence"/>
</dbReference>
<dbReference type="SUPFAM" id="SSF52540">
    <property type="entry name" value="P-loop containing nucleoside triphosphate hydrolases"/>
    <property type="match status" value="1"/>
</dbReference>
<dbReference type="EMBL" id="DF238840">
    <property type="protein sequence ID" value="GAF26833.1"/>
    <property type="molecule type" value="Genomic_DNA"/>
</dbReference>
<dbReference type="GO" id="GO:0043752">
    <property type="term" value="F:adenosylcobinamide kinase activity"/>
    <property type="evidence" value="ECO:0007669"/>
    <property type="project" value="UniProtKB-EC"/>
</dbReference>
<dbReference type="GO" id="GO:0005525">
    <property type="term" value="F:GTP binding"/>
    <property type="evidence" value="ECO:0007669"/>
    <property type="project" value="UniProtKB-KW"/>
</dbReference>
<accession>A0A0S6UCM4</accession>
<dbReference type="SMART" id="SM00382">
    <property type="entry name" value="AAA"/>
    <property type="match status" value="1"/>
</dbReference>
<dbReference type="AlphaFoldDB" id="A0A0S6UCM4"/>
<dbReference type="PIRSF" id="PIRSF006135">
    <property type="entry name" value="CobU"/>
    <property type="match status" value="1"/>
</dbReference>
<dbReference type="EC" id="2.7.7.62" evidence="9"/>
<evidence type="ECO:0000256" key="8">
    <source>
        <dbReference type="ARBA" id="ARBA00012016"/>
    </source>
</evidence>
<organism evidence="21">
    <name type="scientific">Moorella thermoacetica Y72</name>
    <dbReference type="NCBI Taxonomy" id="1325331"/>
    <lineage>
        <taxon>Bacteria</taxon>
        <taxon>Bacillati</taxon>
        <taxon>Bacillota</taxon>
        <taxon>Clostridia</taxon>
        <taxon>Neomoorellales</taxon>
        <taxon>Neomoorellaceae</taxon>
        <taxon>Neomoorella</taxon>
    </lineage>
</organism>
<gene>
    <name evidence="21" type="ORF">MTY_2173</name>
</gene>
<keyword evidence="11 21" id="KW-0808">Transferase</keyword>
<keyword evidence="13 21" id="KW-0418">Kinase</keyword>
<evidence type="ECO:0000256" key="19">
    <source>
        <dbReference type="PIRSR" id="PIRSR006135-2"/>
    </source>
</evidence>
<name>A0A0S6UCM4_NEOTH</name>
<sequence>MFFINLPCRRGKPCILTWGEYYMERGPLIMVTGGSRSGKSSLAEKLAGEAGGQVVYLATAMINDEEMAARVALHRNRRPASWRTIETPLEVIETIRQEGRQADTLLLDSLGMWLSNLLNNYHYEAEKNREQREELIARITSRARELATTAYQVRARVIVVTEEVGLGLVPPYPLGRLFRDLLGLANQELARQADRVYLVVAGLPVVLKGGEQAVTAW</sequence>
<comment type="pathway">
    <text evidence="6">Cofactor biosynthesis; adenosylcobalamin biosynthesis; adenosylcobalamin from cob(II)yrinate a,c-diamide: step 5/7.</text>
</comment>
<evidence type="ECO:0000256" key="3">
    <source>
        <dbReference type="ARBA" id="ARBA00001522"/>
    </source>
</evidence>
<evidence type="ECO:0000256" key="6">
    <source>
        <dbReference type="ARBA" id="ARBA00005159"/>
    </source>
</evidence>
<evidence type="ECO:0000313" key="21">
    <source>
        <dbReference type="EMBL" id="GAF26833.1"/>
    </source>
</evidence>
<dbReference type="CDD" id="cd00544">
    <property type="entry name" value="CobU"/>
    <property type="match status" value="1"/>
</dbReference>
<reference evidence="21" key="1">
    <citation type="journal article" date="2014" name="Gene">
        <title>Genome-guided analysis of transformation efficiency and carbon dioxide assimilation by Moorella thermoacetica Y72.</title>
        <authorList>
            <person name="Tsukahara K."/>
            <person name="Kita A."/>
            <person name="Nakashimada Y."/>
            <person name="Hoshino T."/>
            <person name="Murakami K."/>
        </authorList>
    </citation>
    <scope>NUCLEOTIDE SEQUENCE [LARGE SCALE GENOMIC DNA]</scope>
    <source>
        <strain evidence="21">Y72</strain>
    </source>
</reference>
<feature type="binding site" evidence="19">
    <location>
        <begin position="58"/>
        <end position="60"/>
    </location>
    <ligand>
        <name>GTP</name>
        <dbReference type="ChEBI" id="CHEBI:37565"/>
    </ligand>
</feature>
<keyword evidence="21" id="KW-0548">Nucleotidyltransferase</keyword>
<evidence type="ECO:0000256" key="7">
    <source>
        <dbReference type="ARBA" id="ARBA00007490"/>
    </source>
</evidence>
<evidence type="ECO:0000256" key="2">
    <source>
        <dbReference type="ARBA" id="ARBA00000711"/>
    </source>
</evidence>
<evidence type="ECO:0000256" key="15">
    <source>
        <dbReference type="ARBA" id="ARBA00023134"/>
    </source>
</evidence>
<dbReference type="Gene3D" id="3.40.50.300">
    <property type="entry name" value="P-loop containing nucleotide triphosphate hydrolases"/>
    <property type="match status" value="1"/>
</dbReference>
<feature type="binding site" evidence="19">
    <location>
        <begin position="33"/>
        <end position="40"/>
    </location>
    <ligand>
        <name>GTP</name>
        <dbReference type="ChEBI" id="CHEBI:37565"/>
    </ligand>
</feature>
<protein>
    <recommendedName>
        <fullName evidence="16">Adenosylcobinamide kinase</fullName>
        <ecNumber evidence="8">2.7.1.156</ecNumber>
        <ecNumber evidence="9">2.7.7.62</ecNumber>
    </recommendedName>
    <alternativeName>
        <fullName evidence="17">Adenosylcobinamide-phosphate guanylyltransferase</fullName>
    </alternativeName>
</protein>
<comment type="catalytic activity">
    <reaction evidence="3">
        <text>adenosylcob(III)inamide + GTP = adenosylcob(III)inamide phosphate + GDP + H(+)</text>
        <dbReference type="Rhea" id="RHEA:15765"/>
        <dbReference type="ChEBI" id="CHEBI:2480"/>
        <dbReference type="ChEBI" id="CHEBI:15378"/>
        <dbReference type="ChEBI" id="CHEBI:37565"/>
        <dbReference type="ChEBI" id="CHEBI:58189"/>
        <dbReference type="ChEBI" id="CHEBI:58502"/>
        <dbReference type="EC" id="2.7.1.156"/>
    </reaction>
</comment>
<dbReference type="UniPathway" id="UPA00148">
    <property type="reaction ID" value="UER00236"/>
</dbReference>
<evidence type="ECO:0000256" key="4">
    <source>
        <dbReference type="ARBA" id="ARBA00003889"/>
    </source>
</evidence>
<dbReference type="InterPro" id="IPR003203">
    <property type="entry name" value="CobU/CobP"/>
</dbReference>
<dbReference type="GO" id="GO:0005524">
    <property type="term" value="F:ATP binding"/>
    <property type="evidence" value="ECO:0007669"/>
    <property type="project" value="UniProtKB-KW"/>
</dbReference>
<evidence type="ECO:0000256" key="1">
    <source>
        <dbReference type="ARBA" id="ARBA00000312"/>
    </source>
</evidence>
<dbReference type="InterPro" id="IPR027417">
    <property type="entry name" value="P-loop_NTPase"/>
</dbReference>